<gene>
    <name evidence="1" type="ORF">F2Q70_00004989</name>
</gene>
<proteinExistence type="predicted"/>
<evidence type="ECO:0000313" key="1">
    <source>
        <dbReference type="EMBL" id="KAF2573944.1"/>
    </source>
</evidence>
<reference evidence="1" key="1">
    <citation type="submission" date="2019-12" db="EMBL/GenBank/DDBJ databases">
        <title>Genome sequencing and annotation of Brassica cretica.</title>
        <authorList>
            <person name="Studholme D.J."/>
            <person name="Sarris P.F."/>
        </authorList>
    </citation>
    <scope>NUCLEOTIDE SEQUENCE</scope>
    <source>
        <strain evidence="1">PFS-102/07</strain>
        <tissue evidence="1">Leaf</tissue>
    </source>
</reference>
<dbReference type="EMBL" id="QGKY02001015">
    <property type="protein sequence ID" value="KAF2573944.1"/>
    <property type="molecule type" value="Genomic_DNA"/>
</dbReference>
<accession>A0A8S9IW67</accession>
<comment type="caution">
    <text evidence="1">The sequence shown here is derived from an EMBL/GenBank/DDBJ whole genome shotgun (WGS) entry which is preliminary data.</text>
</comment>
<dbReference type="AlphaFoldDB" id="A0A8S9IW67"/>
<organism evidence="1">
    <name type="scientific">Brassica cretica</name>
    <name type="common">Mustard</name>
    <dbReference type="NCBI Taxonomy" id="69181"/>
    <lineage>
        <taxon>Eukaryota</taxon>
        <taxon>Viridiplantae</taxon>
        <taxon>Streptophyta</taxon>
        <taxon>Embryophyta</taxon>
        <taxon>Tracheophyta</taxon>
        <taxon>Spermatophyta</taxon>
        <taxon>Magnoliopsida</taxon>
        <taxon>eudicotyledons</taxon>
        <taxon>Gunneridae</taxon>
        <taxon>Pentapetalae</taxon>
        <taxon>rosids</taxon>
        <taxon>malvids</taxon>
        <taxon>Brassicales</taxon>
        <taxon>Brassicaceae</taxon>
        <taxon>Brassiceae</taxon>
        <taxon>Brassica</taxon>
    </lineage>
</organism>
<protein>
    <submittedName>
        <fullName evidence="1">Uncharacterized protein</fullName>
    </submittedName>
</protein>
<sequence>MDHQRDEPRAGTDRNASILSSSSSSSLIVDVFIQPRRRLHPASPSSSSSRSIVVSVEIHRRLRRDLSSSSSRFVVTLSHTAGDKRLRESLCLADLHSVFATFSMVWAADLLSLVEVVDALEELCGESVWLGFYGGSWKTSLVPKLFSGARLQVKPALTGHSSFRRSGFLSAVEFGWRLFMVFSYVLLGVAFGYVPFTLKLLGVVIFANTSLFFLVL</sequence>
<name>A0A8S9IW67_BRACR</name>